<accession>A0A0G0LQV3</accession>
<protein>
    <recommendedName>
        <fullName evidence="1">HicB-like antitoxin of toxin-antitoxin system domain-containing protein</fullName>
    </recommendedName>
</protein>
<dbReference type="InterPro" id="IPR035069">
    <property type="entry name" value="TTHA1013/TTHA0281-like"/>
</dbReference>
<dbReference type="Pfam" id="PF15919">
    <property type="entry name" value="HicB_lk_antitox"/>
    <property type="match status" value="1"/>
</dbReference>
<dbReference type="InterPro" id="IPR051404">
    <property type="entry name" value="TA_system_antitoxin"/>
</dbReference>
<name>A0A0G0LQV3_9BACT</name>
<reference evidence="2 3" key="1">
    <citation type="journal article" date="2015" name="Nature">
        <title>rRNA introns, odd ribosomes, and small enigmatic genomes across a large radiation of phyla.</title>
        <authorList>
            <person name="Brown C.T."/>
            <person name="Hug L.A."/>
            <person name="Thomas B.C."/>
            <person name="Sharon I."/>
            <person name="Castelle C.J."/>
            <person name="Singh A."/>
            <person name="Wilkins M.J."/>
            <person name="Williams K.H."/>
            <person name="Banfield J.F."/>
        </authorList>
    </citation>
    <scope>NUCLEOTIDE SEQUENCE [LARGE SCALE GENOMIC DNA]</scope>
</reference>
<dbReference type="SUPFAM" id="SSF143100">
    <property type="entry name" value="TTHA1013/TTHA0281-like"/>
    <property type="match status" value="1"/>
</dbReference>
<dbReference type="EMBL" id="LBVW01000003">
    <property type="protein sequence ID" value="KKQ94263.1"/>
    <property type="molecule type" value="Genomic_DNA"/>
</dbReference>
<comment type="caution">
    <text evidence="2">The sequence shown here is derived from an EMBL/GenBank/DDBJ whole genome shotgun (WGS) entry which is preliminary data.</text>
</comment>
<gene>
    <name evidence="2" type="ORF">UT19_C0003G0068</name>
</gene>
<sequence length="85" mass="9636">MKTNILKYNVIIKKEDKYFVAYVPTLGISDFGKSLEEAKKNVKAAITVHVEGLIKTKSEVPPPDNEDFYISQAEITINKNPKFAY</sequence>
<dbReference type="InterPro" id="IPR031807">
    <property type="entry name" value="HicB-like"/>
</dbReference>
<dbReference type="STRING" id="1618573.UT19_C0003G0068"/>
<feature type="domain" description="HicB-like antitoxin of toxin-antitoxin system" evidence="1">
    <location>
        <begin position="8"/>
        <end position="74"/>
    </location>
</feature>
<evidence type="ECO:0000313" key="3">
    <source>
        <dbReference type="Proteomes" id="UP000034932"/>
    </source>
</evidence>
<organism evidence="2 3">
    <name type="scientific">Candidatus Woesebacteria bacterium GW2011_GWB1_39_10b</name>
    <dbReference type="NCBI Taxonomy" id="1618573"/>
    <lineage>
        <taxon>Bacteria</taxon>
        <taxon>Candidatus Woeseibacteriota</taxon>
    </lineage>
</organism>
<dbReference type="PANTHER" id="PTHR34504">
    <property type="entry name" value="ANTITOXIN HICB"/>
    <property type="match status" value="1"/>
</dbReference>
<evidence type="ECO:0000313" key="2">
    <source>
        <dbReference type="EMBL" id="KKQ94263.1"/>
    </source>
</evidence>
<dbReference type="Gene3D" id="3.30.160.250">
    <property type="match status" value="1"/>
</dbReference>
<evidence type="ECO:0000259" key="1">
    <source>
        <dbReference type="Pfam" id="PF15919"/>
    </source>
</evidence>
<dbReference type="PANTHER" id="PTHR34504:SF2">
    <property type="entry name" value="UPF0150 PROTEIN SSL0259"/>
    <property type="match status" value="1"/>
</dbReference>
<dbReference type="AlphaFoldDB" id="A0A0G0LQV3"/>
<proteinExistence type="predicted"/>
<dbReference type="Proteomes" id="UP000034932">
    <property type="component" value="Unassembled WGS sequence"/>
</dbReference>